<dbReference type="EMBL" id="QRVN01000021">
    <property type="protein sequence ID" value="RGS46389.1"/>
    <property type="molecule type" value="Genomic_DNA"/>
</dbReference>
<proteinExistence type="inferred from homology"/>
<dbReference type="InterPro" id="IPR044946">
    <property type="entry name" value="Restrct_endonuc_typeI_TRD_sf"/>
</dbReference>
<name>A0AA92TKU9_9BACT</name>
<evidence type="ECO:0000256" key="4">
    <source>
        <dbReference type="SAM" id="Coils"/>
    </source>
</evidence>
<dbReference type="PANTHER" id="PTHR43140:SF1">
    <property type="entry name" value="TYPE I RESTRICTION ENZYME ECOKI SPECIFICITY SUBUNIT"/>
    <property type="match status" value="1"/>
</dbReference>
<gene>
    <name evidence="6" type="ORF">DWX90_10250</name>
</gene>
<sequence>MRKMSEIQNDFCFQVGVLDMSVRMDAEFFRPSFAHIETIVSQKSRHRILADYVLSMNGGATPRLSDCSAYDLTNGAVPFIRVQNLTKYGELNLDSYKEISRSIHEGALARSQVHGGDLLIKITGVGRMAVASVAPDGFEGNINQHVVVVKTESKEKAEYLCDYLNLDVIETIAKRHSTGGVRPALDYTSLRNIPIVEGIDFTRLRNSKKAIKVAEARCLELEASLQAFLEELLVVKNKKTNGDLYYVQSFYEMIGNSWTPNKFKRHGLKQKETDSFSLTDICSLTKGQSITSKNVVKGDFEVIGGGKTSPYSSVTYNTESGAITISASGAYAGYVWFHDKPIFASDCIVVRSKDETSFLTRYVSEVLKVYQQQLYSLQRGAGQPHVYISDISNLQIPYMSLDRQKEIIETVDQKRKVIKNIRDKAYLQYEEACKEINQYLLS</sequence>
<dbReference type="GO" id="GO:0009307">
    <property type="term" value="P:DNA restriction-modification system"/>
    <property type="evidence" value="ECO:0007669"/>
    <property type="project" value="UniProtKB-KW"/>
</dbReference>
<dbReference type="InterPro" id="IPR051212">
    <property type="entry name" value="Type-I_RE_S_subunit"/>
</dbReference>
<comment type="caution">
    <text evidence="6">The sequence shown here is derived from an EMBL/GenBank/DDBJ whole genome shotgun (WGS) entry which is preliminary data.</text>
</comment>
<keyword evidence="3" id="KW-0238">DNA-binding</keyword>
<dbReference type="GO" id="GO:0003677">
    <property type="term" value="F:DNA binding"/>
    <property type="evidence" value="ECO:0007669"/>
    <property type="project" value="UniProtKB-KW"/>
</dbReference>
<protein>
    <recommendedName>
        <fullName evidence="5">Type I restriction modification DNA specificity domain-containing protein</fullName>
    </recommendedName>
</protein>
<evidence type="ECO:0000313" key="6">
    <source>
        <dbReference type="EMBL" id="RGS46389.1"/>
    </source>
</evidence>
<dbReference type="Proteomes" id="UP000286113">
    <property type="component" value="Unassembled WGS sequence"/>
</dbReference>
<comment type="similarity">
    <text evidence="1">Belongs to the type-I restriction system S methylase family.</text>
</comment>
<accession>A0AA92TKU9</accession>
<evidence type="ECO:0000256" key="2">
    <source>
        <dbReference type="ARBA" id="ARBA00022747"/>
    </source>
</evidence>
<feature type="domain" description="Type I restriction modification DNA specificity" evidence="5">
    <location>
        <begin position="272"/>
        <end position="416"/>
    </location>
</feature>
<dbReference type="Pfam" id="PF01420">
    <property type="entry name" value="Methylase_S"/>
    <property type="match status" value="1"/>
</dbReference>
<dbReference type="CDD" id="cd17291">
    <property type="entry name" value="RMtype1_S_MgeORF438P-TRD-CR_like"/>
    <property type="match status" value="1"/>
</dbReference>
<evidence type="ECO:0000259" key="5">
    <source>
        <dbReference type="Pfam" id="PF01420"/>
    </source>
</evidence>
<keyword evidence="4" id="KW-0175">Coiled coil</keyword>
<organism evidence="6 7">
    <name type="scientific">Segatella copri</name>
    <dbReference type="NCBI Taxonomy" id="165179"/>
    <lineage>
        <taxon>Bacteria</taxon>
        <taxon>Pseudomonadati</taxon>
        <taxon>Bacteroidota</taxon>
        <taxon>Bacteroidia</taxon>
        <taxon>Bacteroidales</taxon>
        <taxon>Prevotellaceae</taxon>
        <taxon>Segatella</taxon>
    </lineage>
</organism>
<dbReference type="Gene3D" id="3.90.220.20">
    <property type="entry name" value="DNA methylase specificity domains"/>
    <property type="match status" value="2"/>
</dbReference>
<feature type="coiled-coil region" evidence="4">
    <location>
        <begin position="204"/>
        <end position="231"/>
    </location>
</feature>
<keyword evidence="2" id="KW-0680">Restriction system</keyword>
<dbReference type="SUPFAM" id="SSF116734">
    <property type="entry name" value="DNA methylase specificity domain"/>
    <property type="match status" value="2"/>
</dbReference>
<reference evidence="6 7" key="1">
    <citation type="submission" date="2018-08" db="EMBL/GenBank/DDBJ databases">
        <title>A genome reference for cultivated species of the human gut microbiota.</title>
        <authorList>
            <person name="Zou Y."/>
            <person name="Xue W."/>
            <person name="Luo G."/>
        </authorList>
    </citation>
    <scope>NUCLEOTIDE SEQUENCE [LARGE SCALE GENOMIC DNA]</scope>
    <source>
        <strain evidence="6 7">AF22-1</strain>
    </source>
</reference>
<evidence type="ECO:0000256" key="1">
    <source>
        <dbReference type="ARBA" id="ARBA00010923"/>
    </source>
</evidence>
<dbReference type="AlphaFoldDB" id="A0AA92TKU9"/>
<evidence type="ECO:0000256" key="3">
    <source>
        <dbReference type="ARBA" id="ARBA00023125"/>
    </source>
</evidence>
<dbReference type="PANTHER" id="PTHR43140">
    <property type="entry name" value="TYPE-1 RESTRICTION ENZYME ECOKI SPECIFICITY PROTEIN"/>
    <property type="match status" value="1"/>
</dbReference>
<evidence type="ECO:0000313" key="7">
    <source>
        <dbReference type="Proteomes" id="UP000286113"/>
    </source>
</evidence>
<dbReference type="InterPro" id="IPR000055">
    <property type="entry name" value="Restrct_endonuc_typeI_TRD"/>
</dbReference>